<dbReference type="GO" id="GO:0032259">
    <property type="term" value="P:methylation"/>
    <property type="evidence" value="ECO:0007669"/>
    <property type="project" value="UniProtKB-KW"/>
</dbReference>
<keyword evidence="4" id="KW-1185">Reference proteome</keyword>
<dbReference type="InterPro" id="IPR003788">
    <property type="entry name" value="NDUFAF7"/>
</dbReference>
<dbReference type="AlphaFoldDB" id="A0A5B2VUA1"/>
<dbReference type="Pfam" id="PF02636">
    <property type="entry name" value="Methyltransf_28"/>
    <property type="match status" value="1"/>
</dbReference>
<dbReference type="InterPro" id="IPR029063">
    <property type="entry name" value="SAM-dependent_MTases_sf"/>
</dbReference>
<dbReference type="SUPFAM" id="SSF53335">
    <property type="entry name" value="S-adenosyl-L-methionine-dependent methyltransferases"/>
    <property type="match status" value="1"/>
</dbReference>
<reference evidence="3 4" key="1">
    <citation type="submission" date="2019-09" db="EMBL/GenBank/DDBJ databases">
        <title>Salinarimonas rosea gen. nov., sp. nov., a new member of the a-2 subgroup of the Proteobacteria.</title>
        <authorList>
            <person name="Liu J."/>
        </authorList>
    </citation>
    <scope>NUCLEOTIDE SEQUENCE [LARGE SCALE GENOMIC DNA]</scope>
    <source>
        <strain evidence="3 4">BN140002</strain>
    </source>
</reference>
<evidence type="ECO:0000313" key="3">
    <source>
        <dbReference type="EMBL" id="KAA2242364.1"/>
    </source>
</evidence>
<proteinExistence type="predicted"/>
<organism evidence="3 4">
    <name type="scientific">Salinarimonas soli</name>
    <dbReference type="NCBI Taxonomy" id="1638099"/>
    <lineage>
        <taxon>Bacteria</taxon>
        <taxon>Pseudomonadati</taxon>
        <taxon>Pseudomonadota</taxon>
        <taxon>Alphaproteobacteria</taxon>
        <taxon>Hyphomicrobiales</taxon>
        <taxon>Salinarimonadaceae</taxon>
        <taxon>Salinarimonas</taxon>
    </lineage>
</organism>
<name>A0A5B2VUA1_9HYPH</name>
<dbReference type="InterPro" id="IPR038375">
    <property type="entry name" value="NDUFAF7_sf"/>
</dbReference>
<reference evidence="3 4" key="2">
    <citation type="submission" date="2019-09" db="EMBL/GenBank/DDBJ databases">
        <authorList>
            <person name="Jin C."/>
        </authorList>
    </citation>
    <scope>NUCLEOTIDE SEQUENCE [LARGE SCALE GENOMIC DNA]</scope>
    <source>
        <strain evidence="3 4">BN140002</strain>
    </source>
</reference>
<dbReference type="PANTHER" id="PTHR12049:SF7">
    <property type="entry name" value="PROTEIN ARGININE METHYLTRANSFERASE NDUFAF7, MITOCHONDRIAL"/>
    <property type="match status" value="1"/>
</dbReference>
<keyword evidence="2 3" id="KW-0808">Transferase</keyword>
<evidence type="ECO:0000256" key="2">
    <source>
        <dbReference type="ARBA" id="ARBA00022679"/>
    </source>
</evidence>
<evidence type="ECO:0000313" key="4">
    <source>
        <dbReference type="Proteomes" id="UP000323142"/>
    </source>
</evidence>
<dbReference type="EMBL" id="VUOA01000006">
    <property type="protein sequence ID" value="KAA2242364.1"/>
    <property type="molecule type" value="Genomic_DNA"/>
</dbReference>
<gene>
    <name evidence="3" type="ORF">F0L46_02830</name>
</gene>
<keyword evidence="1 3" id="KW-0489">Methyltransferase</keyword>
<protein>
    <submittedName>
        <fullName evidence="3">Class I SAM-dependent methyltransferase</fullName>
    </submittedName>
</protein>
<dbReference type="Proteomes" id="UP000323142">
    <property type="component" value="Unassembled WGS sequence"/>
</dbReference>
<sequence>MPVERYMALCLAHPVHGYYVTRDPLGAAGDFTTAPEISQMFGELVGLWAAGVWSDMGAPATVRLVELGPGRGTLMRDALRAARVLPAFLAAVRVHLVETSPALRARQGEALAGVEVAWHERLEEVPEGPAIVVANEFFDALPVRQFVRAGGAWRERLVGLTDDGALAFGLAPEPERTIDRSGPEGAVLEWPAIGLDIARALAARLAAQGGAALAIDYGHLESGFGDTLQALRRHAPADPLADPGEADLTTHVDFAALARAARAGGTAVHGPVTQGAFLRALGIEARAAILKRRATPAQAEAIDAALARLVGTGPEAMGGLFKAIGFAHPALPPLPGFPPA</sequence>
<dbReference type="OrthoDB" id="9794208at2"/>
<accession>A0A5B2VUA1</accession>
<comment type="caution">
    <text evidence="3">The sequence shown here is derived from an EMBL/GenBank/DDBJ whole genome shotgun (WGS) entry which is preliminary data.</text>
</comment>
<dbReference type="GO" id="GO:0035243">
    <property type="term" value="F:protein-arginine omega-N symmetric methyltransferase activity"/>
    <property type="evidence" value="ECO:0007669"/>
    <property type="project" value="TreeGrafter"/>
</dbReference>
<evidence type="ECO:0000256" key="1">
    <source>
        <dbReference type="ARBA" id="ARBA00022603"/>
    </source>
</evidence>
<dbReference type="Gene3D" id="3.40.50.12710">
    <property type="match status" value="1"/>
</dbReference>
<dbReference type="PANTHER" id="PTHR12049">
    <property type="entry name" value="PROTEIN ARGININE METHYLTRANSFERASE NDUFAF7, MITOCHONDRIAL"/>
    <property type="match status" value="1"/>
</dbReference>